<protein>
    <submittedName>
        <fullName evidence="2">Uncharacterized protein</fullName>
    </submittedName>
</protein>
<dbReference type="EMBL" id="BAABHO010000002">
    <property type="protein sequence ID" value="GAA4774626.1"/>
    <property type="molecule type" value="Genomic_DNA"/>
</dbReference>
<evidence type="ECO:0000313" key="3">
    <source>
        <dbReference type="Proteomes" id="UP001500928"/>
    </source>
</evidence>
<reference evidence="3" key="1">
    <citation type="journal article" date="2019" name="Int. J. Syst. Evol. Microbiol.">
        <title>The Global Catalogue of Microorganisms (GCM) 10K type strain sequencing project: providing services to taxonomists for standard genome sequencing and annotation.</title>
        <authorList>
            <consortium name="The Broad Institute Genomics Platform"/>
            <consortium name="The Broad Institute Genome Sequencing Center for Infectious Disease"/>
            <person name="Wu L."/>
            <person name="Ma J."/>
        </authorList>
    </citation>
    <scope>NUCLEOTIDE SEQUENCE [LARGE SCALE GENOMIC DNA]</scope>
    <source>
        <strain evidence="3">JCM 17979</strain>
    </source>
</reference>
<sequence length="131" mass="13087">MIVVTPPAPVRRSFVLWIAAVVVGLVASVVGLAEAPATAAPTGLVVGLVVLVLVVGCAVALRRGRPWARLVLTLVGGLSVLVTVLGLLLSAGQGVTFGAVSTVAGLAQAALIVAAILSAHQAGANAWFRHE</sequence>
<keyword evidence="1" id="KW-1133">Transmembrane helix</keyword>
<keyword evidence="1" id="KW-0472">Membrane</keyword>
<organism evidence="2 3">
    <name type="scientific">Actinomycetospora chlora</name>
    <dbReference type="NCBI Taxonomy" id="663608"/>
    <lineage>
        <taxon>Bacteria</taxon>
        <taxon>Bacillati</taxon>
        <taxon>Actinomycetota</taxon>
        <taxon>Actinomycetes</taxon>
        <taxon>Pseudonocardiales</taxon>
        <taxon>Pseudonocardiaceae</taxon>
        <taxon>Actinomycetospora</taxon>
    </lineage>
</organism>
<evidence type="ECO:0000256" key="1">
    <source>
        <dbReference type="SAM" id="Phobius"/>
    </source>
</evidence>
<comment type="caution">
    <text evidence="2">The sequence shown here is derived from an EMBL/GenBank/DDBJ whole genome shotgun (WGS) entry which is preliminary data.</text>
</comment>
<feature type="transmembrane region" description="Helical" evidence="1">
    <location>
        <begin position="14"/>
        <end position="33"/>
    </location>
</feature>
<evidence type="ECO:0000313" key="2">
    <source>
        <dbReference type="EMBL" id="GAA4774626.1"/>
    </source>
</evidence>
<feature type="transmembrane region" description="Helical" evidence="1">
    <location>
        <begin position="95"/>
        <end position="119"/>
    </location>
</feature>
<feature type="transmembrane region" description="Helical" evidence="1">
    <location>
        <begin position="68"/>
        <end position="89"/>
    </location>
</feature>
<keyword evidence="3" id="KW-1185">Reference proteome</keyword>
<gene>
    <name evidence="2" type="ORF">GCM10023200_03890</name>
</gene>
<keyword evidence="1" id="KW-0812">Transmembrane</keyword>
<dbReference type="Proteomes" id="UP001500928">
    <property type="component" value="Unassembled WGS sequence"/>
</dbReference>
<feature type="transmembrane region" description="Helical" evidence="1">
    <location>
        <begin position="39"/>
        <end position="61"/>
    </location>
</feature>
<name>A0ABP9A5M1_9PSEU</name>
<proteinExistence type="predicted"/>
<accession>A0ABP9A5M1</accession>